<dbReference type="Gene3D" id="3.40.50.300">
    <property type="entry name" value="P-loop containing nucleotide triphosphate hydrolases"/>
    <property type="match status" value="1"/>
</dbReference>
<name>A0ABV4K2T0_9BACT</name>
<dbReference type="InterPro" id="IPR027417">
    <property type="entry name" value="P-loop_NTPase"/>
</dbReference>
<organism evidence="1 2">
    <name type="scientific">Pseudodesulfovibrio karagichevae</name>
    <dbReference type="NCBI Taxonomy" id="3239305"/>
    <lineage>
        <taxon>Bacteria</taxon>
        <taxon>Pseudomonadati</taxon>
        <taxon>Thermodesulfobacteriota</taxon>
        <taxon>Desulfovibrionia</taxon>
        <taxon>Desulfovibrionales</taxon>
        <taxon>Desulfovibrionaceae</taxon>
    </lineage>
</organism>
<sequence>MKERIVLHIGMPKTGSTALQHFCELNSSALQKHGVEYYPERYCDAWASGKWENEEAIRFIDSHIGSRKTLLISDESISSLFASDPSRLGIKERYPSQDFTIIVYLRRQDRHLESLVNFLRHQGLTNTEFKWIEFPSSFNEFSPRASASLYEYKTWLTALADMFGKENIIVRRYEPRRFVGGSIFADFLEALGIPFTEEFSRFPAWSNDSLDQRFTELLENTRKVMSAPLYFEKSTCQRALLALNETMGFTKKRPIFTVEEQKAIMEYHRQGNDFIAREYLGEEGPLFDQTLKPFEKDTFREGELELLPGVLNKIWFESLVDMDPGTFNAIKMRGYQDRFHAGDRTARWPYLKHKFINSIRKRIGKRFSPHIEFKKIDIPKIR</sequence>
<dbReference type="Proteomes" id="UP001568698">
    <property type="component" value="Unassembled WGS sequence"/>
</dbReference>
<dbReference type="RefSeq" id="WP_371385865.1">
    <property type="nucleotide sequence ID" value="NZ_JBGLYH010000012.1"/>
</dbReference>
<evidence type="ECO:0000313" key="2">
    <source>
        <dbReference type="Proteomes" id="UP001568698"/>
    </source>
</evidence>
<gene>
    <name evidence="1" type="ORF">AB6M95_06180</name>
</gene>
<dbReference type="EMBL" id="JBGLYH010000012">
    <property type="protein sequence ID" value="MEZ7196330.1"/>
    <property type="molecule type" value="Genomic_DNA"/>
</dbReference>
<comment type="caution">
    <text evidence="1">The sequence shown here is derived from an EMBL/GenBank/DDBJ whole genome shotgun (WGS) entry which is preliminary data.</text>
</comment>
<evidence type="ECO:0000313" key="1">
    <source>
        <dbReference type="EMBL" id="MEZ7196330.1"/>
    </source>
</evidence>
<keyword evidence="2" id="KW-1185">Reference proteome</keyword>
<proteinExistence type="predicted"/>
<evidence type="ECO:0008006" key="3">
    <source>
        <dbReference type="Google" id="ProtNLM"/>
    </source>
</evidence>
<reference evidence="1 2" key="1">
    <citation type="submission" date="2024-08" db="EMBL/GenBank/DDBJ databases">
        <title>Sulfate-reducing bacteria isolated from formation water of the oil field in Kazakhstan and description of Pseudodesulfovibrio sp.</title>
        <authorList>
            <person name="Bidzhieva S.K."/>
            <person name="Tourova T.P."/>
            <person name="Grouzdev D.S."/>
            <person name="Beletsky A.V."/>
            <person name="Sokolova D.S."/>
            <person name="Samigullina S.R."/>
            <person name="Poltaraus A.B."/>
            <person name="Avtukh A.N."/>
            <person name="Tereshina V.M."/>
            <person name="Zhaparov N.S."/>
            <person name="Mardanov A.V."/>
            <person name="Nazina T.N."/>
        </authorList>
    </citation>
    <scope>NUCLEOTIDE SEQUENCE [LARGE SCALE GENOMIC DNA]</scope>
    <source>
        <strain evidence="1 2">9FUS</strain>
    </source>
</reference>
<accession>A0ABV4K2T0</accession>
<dbReference type="SUPFAM" id="SSF52540">
    <property type="entry name" value="P-loop containing nucleoside triphosphate hydrolases"/>
    <property type="match status" value="1"/>
</dbReference>
<protein>
    <recommendedName>
        <fullName evidence="3">Sulfotransferase domain-containing protein</fullName>
    </recommendedName>
</protein>